<dbReference type="GO" id="GO:0010181">
    <property type="term" value="F:FMN binding"/>
    <property type="evidence" value="ECO:0007669"/>
    <property type="project" value="InterPro"/>
</dbReference>
<name>A0A6N7ZJL9_9MICO</name>
<dbReference type="Pfam" id="PF00258">
    <property type="entry name" value="Flavodoxin_1"/>
    <property type="match status" value="1"/>
</dbReference>
<comment type="caution">
    <text evidence="2">The sequence shown here is derived from an EMBL/GenBank/DDBJ whole genome shotgun (WGS) entry which is preliminary data.</text>
</comment>
<dbReference type="InterPro" id="IPR008254">
    <property type="entry name" value="Flavodoxin/NO_synth"/>
</dbReference>
<evidence type="ECO:0000313" key="2">
    <source>
        <dbReference type="EMBL" id="MTG89469.1"/>
    </source>
</evidence>
<reference evidence="2 3" key="1">
    <citation type="submission" date="2019-11" db="EMBL/GenBank/DDBJ databases">
        <title>Cellulosimicrobium composti sp. nov. isolated from a compost.</title>
        <authorList>
            <person name="Yang Y."/>
        </authorList>
    </citation>
    <scope>NUCLEOTIDE SEQUENCE [LARGE SCALE GENOMIC DNA]</scope>
    <source>
        <strain evidence="2 3">BIT-GX5</strain>
    </source>
</reference>
<sequence>MDAAVVYESMYGNSEQVARAVAEGLCDAVRVTVLDVEEAAATPEALRHVRLLVVGGPTHAFGMSRPSTRAEAVQRASGAVSDRETGLREWVESVPRQSEPRLAATFDTRVTKVKPLPGSAARGAAKVLRRAGFRLVVPPASFYVGDVEGPLDEGELDRARAWGRALGHVLVPAGSAPAGR</sequence>
<evidence type="ECO:0000259" key="1">
    <source>
        <dbReference type="PROSITE" id="PS50902"/>
    </source>
</evidence>
<feature type="domain" description="Flavodoxin-like" evidence="1">
    <location>
        <begin position="3"/>
        <end position="167"/>
    </location>
</feature>
<dbReference type="PROSITE" id="PS50902">
    <property type="entry name" value="FLAVODOXIN_LIKE"/>
    <property type="match status" value="1"/>
</dbReference>
<dbReference type="Gene3D" id="3.40.50.360">
    <property type="match status" value="1"/>
</dbReference>
<gene>
    <name evidence="2" type="ORF">GJV82_11010</name>
</gene>
<evidence type="ECO:0000313" key="3">
    <source>
        <dbReference type="Proteomes" id="UP000440668"/>
    </source>
</evidence>
<protein>
    <submittedName>
        <fullName evidence="2">Flavodoxin</fullName>
    </submittedName>
</protein>
<dbReference type="InterPro" id="IPR029039">
    <property type="entry name" value="Flavoprotein-like_sf"/>
</dbReference>
<dbReference type="Proteomes" id="UP000440668">
    <property type="component" value="Unassembled WGS sequence"/>
</dbReference>
<dbReference type="EMBL" id="WMKA01000023">
    <property type="protein sequence ID" value="MTG89469.1"/>
    <property type="molecule type" value="Genomic_DNA"/>
</dbReference>
<dbReference type="RefSeq" id="WP_155099256.1">
    <property type="nucleotide sequence ID" value="NZ_JBISAF010000022.1"/>
</dbReference>
<dbReference type="SUPFAM" id="SSF52218">
    <property type="entry name" value="Flavoproteins"/>
    <property type="match status" value="1"/>
</dbReference>
<organism evidence="2 3">
    <name type="scientific">Cellulosimicrobium composti</name>
    <dbReference type="NCBI Taxonomy" id="2672572"/>
    <lineage>
        <taxon>Bacteria</taxon>
        <taxon>Bacillati</taxon>
        <taxon>Actinomycetota</taxon>
        <taxon>Actinomycetes</taxon>
        <taxon>Micrococcales</taxon>
        <taxon>Promicromonosporaceae</taxon>
        <taxon>Cellulosimicrobium</taxon>
    </lineage>
</organism>
<proteinExistence type="predicted"/>
<accession>A0A6N7ZJL9</accession>
<dbReference type="AlphaFoldDB" id="A0A6N7ZJL9"/>